<reference evidence="1" key="1">
    <citation type="submission" date="2018-05" db="EMBL/GenBank/DDBJ databases">
        <authorList>
            <person name="Lanie J.A."/>
            <person name="Ng W.-L."/>
            <person name="Kazmierczak K.M."/>
            <person name="Andrzejewski T.M."/>
            <person name="Davidsen T.M."/>
            <person name="Wayne K.J."/>
            <person name="Tettelin H."/>
            <person name="Glass J.I."/>
            <person name="Rusch D."/>
            <person name="Podicherti R."/>
            <person name="Tsui H.-C.T."/>
            <person name="Winkler M.E."/>
        </authorList>
    </citation>
    <scope>NUCLEOTIDE SEQUENCE</scope>
</reference>
<name>A0A382JH57_9ZZZZ</name>
<dbReference type="AlphaFoldDB" id="A0A382JH57"/>
<evidence type="ECO:0000313" key="1">
    <source>
        <dbReference type="EMBL" id="SVC10507.1"/>
    </source>
</evidence>
<sequence>MSTVENEKKIKEFMDKGMTRESAKIILGLTEKDNE</sequence>
<organism evidence="1">
    <name type="scientific">marine metagenome</name>
    <dbReference type="NCBI Taxonomy" id="408172"/>
    <lineage>
        <taxon>unclassified sequences</taxon>
        <taxon>metagenomes</taxon>
        <taxon>ecological metagenomes</taxon>
    </lineage>
</organism>
<accession>A0A382JH57</accession>
<protein>
    <submittedName>
        <fullName evidence="1">Uncharacterized protein</fullName>
    </submittedName>
</protein>
<dbReference type="EMBL" id="UINC01073828">
    <property type="protein sequence ID" value="SVC10507.1"/>
    <property type="molecule type" value="Genomic_DNA"/>
</dbReference>
<proteinExistence type="predicted"/>
<gene>
    <name evidence="1" type="ORF">METZ01_LOCUS263361</name>
</gene>